<comment type="caution">
    <text evidence="1">The sequence shown here is derived from an EMBL/GenBank/DDBJ whole genome shotgun (WGS) entry which is preliminary data.</text>
</comment>
<organism evidence="1 2">
    <name type="scientific">Pyrenophora tritici-repentis</name>
    <dbReference type="NCBI Taxonomy" id="45151"/>
    <lineage>
        <taxon>Eukaryota</taxon>
        <taxon>Fungi</taxon>
        <taxon>Dikarya</taxon>
        <taxon>Ascomycota</taxon>
        <taxon>Pezizomycotina</taxon>
        <taxon>Dothideomycetes</taxon>
        <taxon>Pleosporomycetidae</taxon>
        <taxon>Pleosporales</taxon>
        <taxon>Pleosporineae</taxon>
        <taxon>Pleosporaceae</taxon>
        <taxon>Pyrenophora</taxon>
    </lineage>
</organism>
<dbReference type="Proteomes" id="UP000245464">
    <property type="component" value="Chromosome 2"/>
</dbReference>
<gene>
    <name evidence="1" type="ORF">PtrM4_056960</name>
</gene>
<evidence type="ECO:0000313" key="1">
    <source>
        <dbReference type="EMBL" id="KAF7574073.1"/>
    </source>
</evidence>
<proteinExistence type="predicted"/>
<name>A0A834VSL2_9PLEO</name>
<reference evidence="1 2" key="1">
    <citation type="journal article" date="2018" name="BMC Genomics">
        <title>Comparative genomics of the wheat fungal pathogen Pyrenophora tritici-repentis reveals chromosomal variations and genome plasticity.</title>
        <authorList>
            <person name="Moolhuijzen P."/>
            <person name="See P.T."/>
            <person name="Hane J.K."/>
            <person name="Shi G."/>
            <person name="Liu Z."/>
            <person name="Oliver R.P."/>
            <person name="Moffat C.S."/>
        </authorList>
    </citation>
    <scope>NUCLEOTIDE SEQUENCE [LARGE SCALE GENOMIC DNA]</scope>
    <source>
        <strain evidence="1">M4</strain>
    </source>
</reference>
<dbReference type="RefSeq" id="XP_065963920.1">
    <property type="nucleotide sequence ID" value="XM_066105293.1"/>
</dbReference>
<dbReference type="GeneID" id="90955313"/>
<dbReference type="SUPFAM" id="SSF56219">
    <property type="entry name" value="DNase I-like"/>
    <property type="match status" value="1"/>
</dbReference>
<protein>
    <recommendedName>
        <fullName evidence="3">Endonuclease/exonuclease/phosphatase domain-containing protein</fullName>
    </recommendedName>
</protein>
<dbReference type="AlphaFoldDB" id="A0A834VSL2"/>
<dbReference type="Gene3D" id="3.60.10.10">
    <property type="entry name" value="Endonuclease/exonuclease/phosphatase"/>
    <property type="match status" value="1"/>
</dbReference>
<sequence length="113" mass="12755">MLDSIKILQANLNKSIQATESTLQLAVELRVDIIAVQEPWLTPTRNNDYADTRSTSHAAYLQILPQSEPKLRPRVLFYISRTLLAETYLLEGFTSDPDAIALVVQKGNHKFNT</sequence>
<evidence type="ECO:0000313" key="2">
    <source>
        <dbReference type="Proteomes" id="UP000245464"/>
    </source>
</evidence>
<dbReference type="InterPro" id="IPR036691">
    <property type="entry name" value="Endo/exonu/phosph_ase_sf"/>
</dbReference>
<dbReference type="KEGG" id="ptrr:90955313"/>
<evidence type="ECO:0008006" key="3">
    <source>
        <dbReference type="Google" id="ProtNLM"/>
    </source>
</evidence>
<dbReference type="EMBL" id="NQIK02000002">
    <property type="protein sequence ID" value="KAF7574073.1"/>
    <property type="molecule type" value="Genomic_DNA"/>
</dbReference>
<accession>A0A834VSL2</accession>